<keyword evidence="3" id="KW-1185">Reference proteome</keyword>
<reference evidence="2 3" key="1">
    <citation type="submission" date="2023-10" db="EMBL/GenBank/DDBJ databases">
        <authorList>
            <person name="Maclean D."/>
            <person name="Macfadyen A."/>
        </authorList>
    </citation>
    <scope>NUCLEOTIDE SEQUENCE [LARGE SCALE GENOMIC DNA]</scope>
</reference>
<accession>A0AAV1IJF9</accession>
<comment type="caution">
    <text evidence="2">The sequence shown here is derived from an EMBL/GenBank/DDBJ whole genome shotgun (WGS) entry which is preliminary data.</text>
</comment>
<protein>
    <submittedName>
        <fullName evidence="2">Uncharacterized protein</fullName>
    </submittedName>
</protein>
<gene>
    <name evidence="2" type="ORF">CVIRNUC_010170</name>
</gene>
<evidence type="ECO:0000313" key="2">
    <source>
        <dbReference type="EMBL" id="CAK0786956.1"/>
    </source>
</evidence>
<organism evidence="2 3">
    <name type="scientific">Coccomyxa viridis</name>
    <dbReference type="NCBI Taxonomy" id="1274662"/>
    <lineage>
        <taxon>Eukaryota</taxon>
        <taxon>Viridiplantae</taxon>
        <taxon>Chlorophyta</taxon>
        <taxon>core chlorophytes</taxon>
        <taxon>Trebouxiophyceae</taxon>
        <taxon>Trebouxiophyceae incertae sedis</taxon>
        <taxon>Coccomyxaceae</taxon>
        <taxon>Coccomyxa</taxon>
    </lineage>
</organism>
<evidence type="ECO:0000256" key="1">
    <source>
        <dbReference type="SAM" id="MobiDB-lite"/>
    </source>
</evidence>
<dbReference type="AlphaFoldDB" id="A0AAV1IJF9"/>
<name>A0AAV1IJF9_9CHLO</name>
<proteinExistence type="predicted"/>
<evidence type="ECO:0000313" key="3">
    <source>
        <dbReference type="Proteomes" id="UP001314263"/>
    </source>
</evidence>
<dbReference type="EMBL" id="CAUYUE010000016">
    <property type="protein sequence ID" value="CAK0786956.1"/>
    <property type="molecule type" value="Genomic_DNA"/>
</dbReference>
<sequence>MYARGEMHRLTKELDEEANAREKAELDVTQRKEEQRNAEDQEMRDRIQVLEAQMKELNAQRATVARNGASQHSKGQLAETAQGERATHSDMGGPKSPMS</sequence>
<dbReference type="Proteomes" id="UP001314263">
    <property type="component" value="Unassembled WGS sequence"/>
</dbReference>
<feature type="region of interest" description="Disordered" evidence="1">
    <location>
        <begin position="1"/>
        <end position="45"/>
    </location>
</feature>
<feature type="region of interest" description="Disordered" evidence="1">
    <location>
        <begin position="60"/>
        <end position="99"/>
    </location>
</feature>